<evidence type="ECO:0000313" key="1">
    <source>
        <dbReference type="EMBL" id="SKB03852.1"/>
    </source>
</evidence>
<evidence type="ECO:0000313" key="2">
    <source>
        <dbReference type="Proteomes" id="UP000190774"/>
    </source>
</evidence>
<dbReference type="EMBL" id="FUYE01000015">
    <property type="protein sequence ID" value="SKB03852.1"/>
    <property type="molecule type" value="Genomic_DNA"/>
</dbReference>
<accession>A0A1T4YQ02</accession>
<proteinExistence type="predicted"/>
<keyword evidence="2" id="KW-1185">Reference proteome</keyword>
<dbReference type="AlphaFoldDB" id="A0A1T4YQ02"/>
<gene>
    <name evidence="1" type="ORF">SAMN02745166_03945</name>
</gene>
<sequence>MGLLSVIKAKLGTMILGKLITGLGALPNDLDGNKISFSIRQYRGLVGCQTSSLHKYWTVPRIKSAEAVQVKGLGFLLCSTR</sequence>
<dbReference type="Proteomes" id="UP000190774">
    <property type="component" value="Unassembled WGS sequence"/>
</dbReference>
<protein>
    <submittedName>
        <fullName evidence="1">Uncharacterized protein</fullName>
    </submittedName>
</protein>
<name>A0A1T4YQ02_9BACT</name>
<dbReference type="STRING" id="48467.SAMN02745166_03945"/>
<organism evidence="1 2">
    <name type="scientific">Prosthecobacter debontii</name>
    <dbReference type="NCBI Taxonomy" id="48467"/>
    <lineage>
        <taxon>Bacteria</taxon>
        <taxon>Pseudomonadati</taxon>
        <taxon>Verrucomicrobiota</taxon>
        <taxon>Verrucomicrobiia</taxon>
        <taxon>Verrucomicrobiales</taxon>
        <taxon>Verrucomicrobiaceae</taxon>
        <taxon>Prosthecobacter</taxon>
    </lineage>
</organism>
<reference evidence="2" key="1">
    <citation type="submission" date="2017-02" db="EMBL/GenBank/DDBJ databases">
        <authorList>
            <person name="Varghese N."/>
            <person name="Submissions S."/>
        </authorList>
    </citation>
    <scope>NUCLEOTIDE SEQUENCE [LARGE SCALE GENOMIC DNA]</scope>
    <source>
        <strain evidence="2">ATCC 700200</strain>
    </source>
</reference>